<dbReference type="SUPFAM" id="SSF54768">
    <property type="entry name" value="dsRNA-binding domain-like"/>
    <property type="match status" value="1"/>
</dbReference>
<evidence type="ECO:0000313" key="5">
    <source>
        <dbReference type="EMBL" id="KAJ8256170.1"/>
    </source>
</evidence>
<dbReference type="Gene3D" id="3.30.160.20">
    <property type="match status" value="4"/>
</dbReference>
<reference evidence="5" key="1">
    <citation type="journal article" date="2023" name="Science">
        <title>Genome structures resolve the early diversification of teleost fishes.</title>
        <authorList>
            <person name="Parey E."/>
            <person name="Louis A."/>
            <person name="Montfort J."/>
            <person name="Bouchez O."/>
            <person name="Roques C."/>
            <person name="Iampietro C."/>
            <person name="Lluch J."/>
            <person name="Castinel A."/>
            <person name="Donnadieu C."/>
            <person name="Desvignes T."/>
            <person name="Floi Bucao C."/>
            <person name="Jouanno E."/>
            <person name="Wen M."/>
            <person name="Mejri S."/>
            <person name="Dirks R."/>
            <person name="Jansen H."/>
            <person name="Henkel C."/>
            <person name="Chen W.J."/>
            <person name="Zahm M."/>
            <person name="Cabau C."/>
            <person name="Klopp C."/>
            <person name="Thompson A.W."/>
            <person name="Robinson-Rechavi M."/>
            <person name="Braasch I."/>
            <person name="Lecointre G."/>
            <person name="Bobe J."/>
            <person name="Postlethwait J.H."/>
            <person name="Berthelot C."/>
            <person name="Roest Crollius H."/>
            <person name="Guiguen Y."/>
        </authorList>
    </citation>
    <scope>NUCLEOTIDE SEQUENCE</scope>
    <source>
        <strain evidence="5">Concon-B</strain>
    </source>
</reference>
<feature type="domain" description="DRBM" evidence="4">
    <location>
        <begin position="1689"/>
        <end position="1742"/>
    </location>
</feature>
<dbReference type="InterPro" id="IPR027897">
    <property type="entry name" value="DUF4559"/>
</dbReference>
<dbReference type="PANTHER" id="PTHR35083:SF3">
    <property type="entry name" value="SI:CH211-91P5.3"/>
    <property type="match status" value="1"/>
</dbReference>
<dbReference type="Proteomes" id="UP001152803">
    <property type="component" value="Unassembled WGS sequence"/>
</dbReference>
<evidence type="ECO:0000313" key="6">
    <source>
        <dbReference type="Proteomes" id="UP001152803"/>
    </source>
</evidence>
<dbReference type="CDD" id="cd00048">
    <property type="entry name" value="DSRM_SF"/>
    <property type="match status" value="2"/>
</dbReference>
<comment type="caution">
    <text evidence="5">The sequence shown here is derived from an EMBL/GenBank/DDBJ whole genome shotgun (WGS) entry which is preliminary data.</text>
</comment>
<proteinExistence type="predicted"/>
<dbReference type="PANTHER" id="PTHR35083">
    <property type="entry name" value="RGD1565685 PROTEIN"/>
    <property type="match status" value="1"/>
</dbReference>
<keyword evidence="1" id="KW-0694">RNA-binding</keyword>
<evidence type="ECO:0000259" key="4">
    <source>
        <dbReference type="PROSITE" id="PS50137"/>
    </source>
</evidence>
<evidence type="ECO:0000256" key="2">
    <source>
        <dbReference type="SAM" id="Coils"/>
    </source>
</evidence>
<dbReference type="Pfam" id="PF15112">
    <property type="entry name" value="DUF4559"/>
    <property type="match status" value="1"/>
</dbReference>
<feature type="coiled-coil region" evidence="2">
    <location>
        <begin position="243"/>
        <end position="315"/>
    </location>
</feature>
<evidence type="ECO:0000256" key="3">
    <source>
        <dbReference type="SAM" id="MobiDB-lite"/>
    </source>
</evidence>
<feature type="region of interest" description="Disordered" evidence="3">
    <location>
        <begin position="1553"/>
        <end position="1600"/>
    </location>
</feature>
<gene>
    <name evidence="5" type="ORF">COCON_G00200340</name>
</gene>
<dbReference type="PROSITE" id="PS50137">
    <property type="entry name" value="DS_RBD"/>
    <property type="match status" value="1"/>
</dbReference>
<evidence type="ECO:0000256" key="1">
    <source>
        <dbReference type="PROSITE-ProRule" id="PRU00266"/>
    </source>
</evidence>
<dbReference type="InterPro" id="IPR014720">
    <property type="entry name" value="dsRBD_dom"/>
</dbReference>
<dbReference type="SMART" id="SM00358">
    <property type="entry name" value="DSRM"/>
    <property type="match status" value="6"/>
</dbReference>
<keyword evidence="2" id="KW-0175">Coiled coil</keyword>
<dbReference type="Pfam" id="PF00035">
    <property type="entry name" value="dsrm"/>
    <property type="match status" value="2"/>
</dbReference>
<dbReference type="EMBL" id="JAFJMO010000015">
    <property type="protein sequence ID" value="KAJ8256170.1"/>
    <property type="molecule type" value="Genomic_DNA"/>
</dbReference>
<accession>A0A9Q1D248</accession>
<protein>
    <recommendedName>
        <fullName evidence="4">DRBM domain-containing protein</fullName>
    </recommendedName>
</protein>
<name>A0A9Q1D248_CONCO</name>
<dbReference type="OrthoDB" id="9934809at2759"/>
<feature type="compositionally biased region" description="Basic and acidic residues" evidence="3">
    <location>
        <begin position="1566"/>
        <end position="1600"/>
    </location>
</feature>
<organism evidence="5 6">
    <name type="scientific">Conger conger</name>
    <name type="common">Conger eel</name>
    <name type="synonym">Muraena conger</name>
    <dbReference type="NCBI Taxonomy" id="82655"/>
    <lineage>
        <taxon>Eukaryota</taxon>
        <taxon>Metazoa</taxon>
        <taxon>Chordata</taxon>
        <taxon>Craniata</taxon>
        <taxon>Vertebrata</taxon>
        <taxon>Euteleostomi</taxon>
        <taxon>Actinopterygii</taxon>
        <taxon>Neopterygii</taxon>
        <taxon>Teleostei</taxon>
        <taxon>Anguilliformes</taxon>
        <taxon>Congridae</taxon>
        <taxon>Conger</taxon>
    </lineage>
</organism>
<dbReference type="GO" id="GO:0003723">
    <property type="term" value="F:RNA binding"/>
    <property type="evidence" value="ECO:0007669"/>
    <property type="project" value="UniProtKB-UniRule"/>
</dbReference>
<keyword evidence="6" id="KW-1185">Reference proteome</keyword>
<sequence length="1898" mass="208721">MASHRRFEDEQYKNWLKTTMSLQLLRTSLGDFLENETETFHNSLKNKLKQATCKNGCTVKANYRNKVPEVCPECKPWGEEIFKNHNNKRGEIYWNNSKPCLWSSRKWEVAKVYMPRGNKDHHAVDQFDISAILNLMNVCSHFKNFVKEQIIKEVTYVRNQMMHSADMKVAKEDMQKHLSKILDFVKHLQDRVPHLNNLKDEISQLEEAELNIMVEGQDTSQKDAAMNLMNKQQMLDLEQQVLKEKIEALASRLEEDKDLNNEELQRMKEFLDQNKDLLEQLGPHMEKFNAIQVKVEQHDQQLTDLTETVDQLVKKTEEPAFSADTVKYKNHLFEEAKENKWPDPMFNVLPKSQGYIGQVVVNGQTFTGCLDHPNKTAAHQEVSKIALEQLHLQSKEEGSLSLHEDDQSAAANSLFFAEVKVPVKTEFKGPEAGSSEAAVLEAYKSLAQALNLGDAGAGCPSDDARERVCDFFRRARCDPPKECVSTTDGKFMCTLCIDGNLTFQNPEGMSKKRQAEIAAAKEALLRLARVLDWDLAGVKENYKGRLQEMLVKQGQELPSYQPVFEPVHTEPSHRGAESEKSLASVPIPQAAVSVSNMESQARASVDSSQFPLQVQMPKTEDPAPVVATVQPSESNLTQRSDTDVPVVHHNTAVGQAIIPAMPIHTSETSVPSANSLVFVGVTVPVKTEFKGPEAGSSEAAFLEAYKSLAQALNLGDAGAGCPSDDSRERVCDFFSRACCDPPKECVSTTDGKFMCTLCIDGNLTFQNPEGMSKKRQAENAAAKEALHRLARVLDWDLAGVNENYKGRLQEILVKQGQELPSYQPVFEPVHTEPSHRGAESEKSLASVPIPQAAVSVSNMESQARASVDSSQFPLQVQMPKTEAPAPVMPTVQPSESNFTQRSDSDVPVVHHNTAAGQAIIPAMPIHTSESSVPSANSLVFMGVTVPVKTEFKGPEAGSSEAAVLEAYKSLAQALNLGDAGAGCPSDDARERVCDFFSRARCDPPKECVSTTDGKFMCTLCIDGNMTFQNPEGMSKKRQAEIAAAKEALHRLARVLDWDLAGVKENYKGRLQEILVKQGQEPPSYQPVIEPVHTEPSYRGAESEKSLASVPIPQVAVSVSNMESQATASVDSSQFPLQVQIPKNETPAPVVATVQPSESNLTQRSDTDVPVVHHNTAVGQAIIPAMPIHTSETSVPSASSLVFVGVTVPVKTEFKGPEAGSSEAAVLEAYKSLALALNLGDAGAEGMSKKKQAENAAAKEALHRLARVLDWDLTGVKENYKGRLQEILVKQGQELPSYQPVFEPVHTEPSHRGAESEKSLASVPIPQAAVSVSNMESQARASVDSSQFPLQVQMPKTEAPAPVMPTVQPSESNFTQRSDSDVPVVHHNTAAGQAIIPAMPIHTSESSVPSANSLVFMGVTVPVKTEFKGPEAGSSEAAVLEAYKSLAQALNLGDAGAGCPSDDARERVCDFFSRARCDPPKECVSITDGKFMCTLCIDGNLTFQNPEGMSKKKQAENAAAKEALHRLARVLDWDLEGVTENHKGRLQEILVKQGQEPPSYQPVIEPVHTEPSHRGAESEKRKSPDDHTQHLPDVKKPKRESPDFGRVLRMFGLQPTSVSCENFNVKEWYILTVEINLVNFTYTNQQGCNNKKEAIRKAYLIFGQATGICQPCTEEIQASMAVKQHFSQNSFSLPTEEVVEKEQKKFYCSLKVESCRLSFEGQGESEEAARLEACKQALSQLGQLFDYKSPSSSDTASEERLTFLLEDAGQGPPAFRKADVRYTADAQLNLNDFALECKGQSSKKLAQRQLCAQILVLLGQKETETCSERNQVDDWFKQKQLPQPVFADTKGSGPGKKAVFGMKATFSALITFTHPDRKASEEEAVTALLGELKRRLKAC</sequence>